<dbReference type="GO" id="GO:0003887">
    <property type="term" value="F:DNA-directed DNA polymerase activity"/>
    <property type="evidence" value="ECO:0007669"/>
    <property type="project" value="InterPro"/>
</dbReference>
<dbReference type="RefSeq" id="WP_154417684.1">
    <property type="nucleotide sequence ID" value="NZ_VUNS01000006.1"/>
</dbReference>
<dbReference type="Gene3D" id="3.30.420.10">
    <property type="entry name" value="Ribonuclease H-like superfamily/Ribonuclease H"/>
    <property type="match status" value="1"/>
</dbReference>
<dbReference type="CDD" id="cd06127">
    <property type="entry name" value="DEDDh"/>
    <property type="match status" value="1"/>
</dbReference>
<keyword evidence="4" id="KW-0269">Exonuclease</keyword>
<keyword evidence="4" id="KW-0540">Nuclease</keyword>
<dbReference type="InterPro" id="IPR036397">
    <property type="entry name" value="RNaseH_sf"/>
</dbReference>
<sequence length="194" mass="21359">MAAQASERVQQLIWHELGPFTVFDVETTGMSPANDRIVELAAIRVEADGTLQRFQTLIHPGRPIPAAATAVHHISDEMVSTAPRFKEAVRGFLKLAEESTLVAHNALFDLGFLQESLARTGLPLWSGKTLDSLRLLRKTHPGLPSYSLQSLRAYFQLPSEKGMNAHRAGADVEWTVKVLEIALTEALRRSAPQA</sequence>
<dbReference type="PANTHER" id="PTHR30231">
    <property type="entry name" value="DNA POLYMERASE III SUBUNIT EPSILON"/>
    <property type="match status" value="1"/>
</dbReference>
<comment type="caution">
    <text evidence="4">The sequence shown here is derived from an EMBL/GenBank/DDBJ whole genome shotgun (WGS) entry which is preliminary data.</text>
</comment>
<dbReference type="Pfam" id="PF00929">
    <property type="entry name" value="RNase_T"/>
    <property type="match status" value="1"/>
</dbReference>
<dbReference type="SMART" id="SM00479">
    <property type="entry name" value="EXOIII"/>
    <property type="match status" value="1"/>
</dbReference>
<organism evidence="4 5">
    <name type="scientific">Victivallis lenta</name>
    <dbReference type="NCBI Taxonomy" id="2606640"/>
    <lineage>
        <taxon>Bacteria</taxon>
        <taxon>Pseudomonadati</taxon>
        <taxon>Lentisphaerota</taxon>
        <taxon>Lentisphaeria</taxon>
        <taxon>Victivallales</taxon>
        <taxon>Victivallaceae</taxon>
        <taxon>Victivallis</taxon>
    </lineage>
</organism>
<proteinExistence type="predicted"/>
<protein>
    <submittedName>
        <fullName evidence="4">3'-5' exonuclease</fullName>
    </submittedName>
</protein>
<evidence type="ECO:0000256" key="1">
    <source>
        <dbReference type="ARBA" id="ARBA00025483"/>
    </source>
</evidence>
<dbReference type="AlphaFoldDB" id="A0A844G173"/>
<feature type="domain" description="Exonuclease" evidence="3">
    <location>
        <begin position="19"/>
        <end position="188"/>
    </location>
</feature>
<dbReference type="Proteomes" id="UP000435649">
    <property type="component" value="Unassembled WGS sequence"/>
</dbReference>
<dbReference type="SUPFAM" id="SSF53098">
    <property type="entry name" value="Ribonuclease H-like"/>
    <property type="match status" value="1"/>
</dbReference>
<dbReference type="InterPro" id="IPR006054">
    <property type="entry name" value="DnaQ"/>
</dbReference>
<name>A0A844G173_9BACT</name>
<gene>
    <name evidence="4" type="ORF">FYJ85_07505</name>
</gene>
<dbReference type="FunFam" id="3.30.420.10:FF:000045">
    <property type="entry name" value="3'-5' exonuclease DinG"/>
    <property type="match status" value="1"/>
</dbReference>
<dbReference type="GO" id="GO:0045004">
    <property type="term" value="P:DNA replication proofreading"/>
    <property type="evidence" value="ECO:0007669"/>
    <property type="project" value="TreeGrafter"/>
</dbReference>
<comment type="function">
    <text evidence="1">DNA polymerase III is a complex, multichain enzyme responsible for most of the replicative synthesis in bacteria. The epsilon subunit contain the editing function and is a proofreading 3'-5' exonuclease.</text>
</comment>
<evidence type="ECO:0000259" key="3">
    <source>
        <dbReference type="SMART" id="SM00479"/>
    </source>
</evidence>
<evidence type="ECO:0000256" key="2">
    <source>
        <dbReference type="ARBA" id="ARBA00026073"/>
    </source>
</evidence>
<dbReference type="GO" id="GO:0003677">
    <property type="term" value="F:DNA binding"/>
    <property type="evidence" value="ECO:0007669"/>
    <property type="project" value="InterPro"/>
</dbReference>
<reference evidence="4 5" key="1">
    <citation type="submission" date="2019-08" db="EMBL/GenBank/DDBJ databases">
        <title>In-depth cultivation of the pig gut microbiome towards novel bacterial diversity and tailored functional studies.</title>
        <authorList>
            <person name="Wylensek D."/>
            <person name="Hitch T.C.A."/>
            <person name="Clavel T."/>
        </authorList>
    </citation>
    <scope>NUCLEOTIDE SEQUENCE [LARGE SCALE GENOMIC DNA]</scope>
    <source>
        <strain evidence="4 5">BBE-744-WT-12</strain>
    </source>
</reference>
<evidence type="ECO:0000313" key="4">
    <source>
        <dbReference type="EMBL" id="MST96893.1"/>
    </source>
</evidence>
<dbReference type="PANTHER" id="PTHR30231:SF41">
    <property type="entry name" value="DNA POLYMERASE III SUBUNIT EPSILON"/>
    <property type="match status" value="1"/>
</dbReference>
<keyword evidence="5" id="KW-1185">Reference proteome</keyword>
<keyword evidence="4" id="KW-0378">Hydrolase</keyword>
<dbReference type="GO" id="GO:0005829">
    <property type="term" value="C:cytosol"/>
    <property type="evidence" value="ECO:0007669"/>
    <property type="project" value="TreeGrafter"/>
</dbReference>
<accession>A0A844G173</accession>
<evidence type="ECO:0000313" key="5">
    <source>
        <dbReference type="Proteomes" id="UP000435649"/>
    </source>
</evidence>
<comment type="subunit">
    <text evidence="2">DNA polymerase III contains a core (composed of alpha, epsilon and theta chains) that associates with a tau subunit. This core dimerizes to form the POLIII' complex. PolIII' associates with the gamma complex (composed of gamma, delta, delta', psi and chi chains) and with the beta chain to form the complete DNA polymerase III complex.</text>
</comment>
<dbReference type="NCBIfam" id="TIGR00573">
    <property type="entry name" value="dnaq"/>
    <property type="match status" value="1"/>
</dbReference>
<dbReference type="EMBL" id="VUNS01000006">
    <property type="protein sequence ID" value="MST96893.1"/>
    <property type="molecule type" value="Genomic_DNA"/>
</dbReference>
<dbReference type="InterPro" id="IPR013520">
    <property type="entry name" value="Ribonucl_H"/>
</dbReference>
<dbReference type="GO" id="GO:0008408">
    <property type="term" value="F:3'-5' exonuclease activity"/>
    <property type="evidence" value="ECO:0007669"/>
    <property type="project" value="TreeGrafter"/>
</dbReference>
<dbReference type="InterPro" id="IPR012337">
    <property type="entry name" value="RNaseH-like_sf"/>
</dbReference>